<evidence type="ECO:0000313" key="2">
    <source>
        <dbReference type="Proteomes" id="UP000181942"/>
    </source>
</evidence>
<evidence type="ECO:0000313" key="1">
    <source>
        <dbReference type="EMBL" id="SFF97639.1"/>
    </source>
</evidence>
<reference evidence="1 2" key="1">
    <citation type="submission" date="2016-10" db="EMBL/GenBank/DDBJ databases">
        <authorList>
            <person name="de Groot N.N."/>
        </authorList>
    </citation>
    <scope>NUCLEOTIDE SEQUENCE [LARGE SCALE GENOMIC DNA]</scope>
    <source>
        <strain evidence="1 2">OK461</strain>
    </source>
</reference>
<gene>
    <name evidence="1" type="ORF">SAMN02787118_114140</name>
</gene>
<proteinExistence type="predicted"/>
<protein>
    <submittedName>
        <fullName evidence="1">Uncharacterized protein</fullName>
    </submittedName>
</protein>
<dbReference type="EMBL" id="FONR01000014">
    <property type="protein sequence ID" value="SFF97639.1"/>
    <property type="molecule type" value="Genomic_DNA"/>
</dbReference>
<name>A0A1I2N463_9ACTN</name>
<dbReference type="AlphaFoldDB" id="A0A1I2N463"/>
<sequence length="136" mass="14768">MTFTTLFARRPAAPDTATWTADGTTVVQRYRGAFGEREGAIVLVYTADGDRGTPYFAAVRRSCAPGCGACASTAPPAPYVYLSDFHADRVDLQRPPDFIKETMLQVAQTEPDFLAARPDASSTGTQFLIQPHPPRN</sequence>
<organism evidence="1 2">
    <name type="scientific">Streptomyces mirabilis</name>
    <dbReference type="NCBI Taxonomy" id="68239"/>
    <lineage>
        <taxon>Bacteria</taxon>
        <taxon>Bacillati</taxon>
        <taxon>Actinomycetota</taxon>
        <taxon>Actinomycetes</taxon>
        <taxon>Kitasatosporales</taxon>
        <taxon>Streptomycetaceae</taxon>
        <taxon>Streptomyces</taxon>
    </lineage>
</organism>
<dbReference type="RefSeq" id="WP_075030788.1">
    <property type="nucleotide sequence ID" value="NZ_FONR01000014.1"/>
</dbReference>
<dbReference type="Proteomes" id="UP000181942">
    <property type="component" value="Unassembled WGS sequence"/>
</dbReference>
<accession>A0A1I2N463</accession>
<dbReference type="OrthoDB" id="4235491at2"/>